<dbReference type="HOGENOM" id="CLU_1398672_0_0_1"/>
<dbReference type="EnsemblProtists" id="EOD40379">
    <property type="protein sequence ID" value="EOD40379"/>
    <property type="gene ID" value="EMIHUDRAFT_222846"/>
</dbReference>
<organism evidence="2 3">
    <name type="scientific">Emiliania huxleyi (strain CCMP1516)</name>
    <dbReference type="NCBI Taxonomy" id="280463"/>
    <lineage>
        <taxon>Eukaryota</taxon>
        <taxon>Haptista</taxon>
        <taxon>Haptophyta</taxon>
        <taxon>Prymnesiophyceae</taxon>
        <taxon>Isochrysidales</taxon>
        <taxon>Noelaerhabdaceae</taxon>
        <taxon>Emiliania</taxon>
    </lineage>
</organism>
<feature type="compositionally biased region" description="Low complexity" evidence="1">
    <location>
        <begin position="12"/>
        <end position="31"/>
    </location>
</feature>
<keyword evidence="3" id="KW-1185">Reference proteome</keyword>
<dbReference type="KEGG" id="ehx:EMIHUDRAFT_222846"/>
<feature type="compositionally biased region" description="Acidic residues" evidence="1">
    <location>
        <begin position="33"/>
        <end position="42"/>
    </location>
</feature>
<dbReference type="GeneID" id="17285650"/>
<dbReference type="RefSeq" id="XP_005792808.1">
    <property type="nucleotide sequence ID" value="XM_005792751.1"/>
</dbReference>
<dbReference type="Proteomes" id="UP000013827">
    <property type="component" value="Unassembled WGS sequence"/>
</dbReference>
<dbReference type="PaxDb" id="2903-EOD40379"/>
<reference evidence="2" key="2">
    <citation type="submission" date="2024-10" db="UniProtKB">
        <authorList>
            <consortium name="EnsemblProtists"/>
        </authorList>
    </citation>
    <scope>IDENTIFICATION</scope>
</reference>
<proteinExistence type="predicted"/>
<feature type="region of interest" description="Disordered" evidence="1">
    <location>
        <begin position="1"/>
        <end position="69"/>
    </location>
</feature>
<accession>A0A0D3KX94</accession>
<dbReference type="AlphaFoldDB" id="A0A0D3KX94"/>
<protein>
    <submittedName>
        <fullName evidence="2">Uncharacterized protein</fullName>
    </submittedName>
</protein>
<sequence>MKGGRPAKGEAEPAVAPAAPLPAEESDSSASVTEEEGGEEELATAQASRTAADERTRHALTERLEREARESAANLAREVAAREAEQLEAARRWAMESADALHAVARCVAQAAPTVGGGESDGDATKALPERATSARPEPLPSRLRRVCEVLGLEPGRNLVATARSAAEALGLGLSGKSLPDQVLELERCLSLRMR</sequence>
<evidence type="ECO:0000256" key="1">
    <source>
        <dbReference type="SAM" id="MobiDB-lite"/>
    </source>
</evidence>
<evidence type="ECO:0000313" key="2">
    <source>
        <dbReference type="EnsemblProtists" id="EOD40379"/>
    </source>
</evidence>
<name>A0A0D3KX94_EMIH1</name>
<feature type="region of interest" description="Disordered" evidence="1">
    <location>
        <begin position="113"/>
        <end position="138"/>
    </location>
</feature>
<evidence type="ECO:0000313" key="3">
    <source>
        <dbReference type="Proteomes" id="UP000013827"/>
    </source>
</evidence>
<reference evidence="3" key="1">
    <citation type="journal article" date="2013" name="Nature">
        <title>Pan genome of the phytoplankton Emiliania underpins its global distribution.</title>
        <authorList>
            <person name="Read B.A."/>
            <person name="Kegel J."/>
            <person name="Klute M.J."/>
            <person name="Kuo A."/>
            <person name="Lefebvre S.C."/>
            <person name="Maumus F."/>
            <person name="Mayer C."/>
            <person name="Miller J."/>
            <person name="Monier A."/>
            <person name="Salamov A."/>
            <person name="Young J."/>
            <person name="Aguilar M."/>
            <person name="Claverie J.M."/>
            <person name="Frickenhaus S."/>
            <person name="Gonzalez K."/>
            <person name="Herman E.K."/>
            <person name="Lin Y.C."/>
            <person name="Napier J."/>
            <person name="Ogata H."/>
            <person name="Sarno A.F."/>
            <person name="Shmutz J."/>
            <person name="Schroeder D."/>
            <person name="de Vargas C."/>
            <person name="Verret F."/>
            <person name="von Dassow P."/>
            <person name="Valentin K."/>
            <person name="Van de Peer Y."/>
            <person name="Wheeler G."/>
            <person name="Dacks J.B."/>
            <person name="Delwiche C.F."/>
            <person name="Dyhrman S.T."/>
            <person name="Glockner G."/>
            <person name="John U."/>
            <person name="Richards T."/>
            <person name="Worden A.Z."/>
            <person name="Zhang X."/>
            <person name="Grigoriev I.V."/>
            <person name="Allen A.E."/>
            <person name="Bidle K."/>
            <person name="Borodovsky M."/>
            <person name="Bowler C."/>
            <person name="Brownlee C."/>
            <person name="Cock J.M."/>
            <person name="Elias M."/>
            <person name="Gladyshev V.N."/>
            <person name="Groth M."/>
            <person name="Guda C."/>
            <person name="Hadaegh A."/>
            <person name="Iglesias-Rodriguez M.D."/>
            <person name="Jenkins J."/>
            <person name="Jones B.M."/>
            <person name="Lawson T."/>
            <person name="Leese F."/>
            <person name="Lindquist E."/>
            <person name="Lobanov A."/>
            <person name="Lomsadze A."/>
            <person name="Malik S.B."/>
            <person name="Marsh M.E."/>
            <person name="Mackinder L."/>
            <person name="Mock T."/>
            <person name="Mueller-Roeber B."/>
            <person name="Pagarete A."/>
            <person name="Parker M."/>
            <person name="Probert I."/>
            <person name="Quesneville H."/>
            <person name="Raines C."/>
            <person name="Rensing S.A."/>
            <person name="Riano-Pachon D.M."/>
            <person name="Richier S."/>
            <person name="Rokitta S."/>
            <person name="Shiraiwa Y."/>
            <person name="Soanes D.M."/>
            <person name="van der Giezen M."/>
            <person name="Wahlund T.M."/>
            <person name="Williams B."/>
            <person name="Wilson W."/>
            <person name="Wolfe G."/>
            <person name="Wurch L.L."/>
        </authorList>
    </citation>
    <scope>NUCLEOTIDE SEQUENCE</scope>
</reference>
<feature type="compositionally biased region" description="Basic and acidic residues" evidence="1">
    <location>
        <begin position="51"/>
        <end position="69"/>
    </location>
</feature>